<dbReference type="EMBL" id="JAPWTK010000041">
    <property type="protein sequence ID" value="KAJ8954986.1"/>
    <property type="molecule type" value="Genomic_DNA"/>
</dbReference>
<dbReference type="PANTHER" id="PTHR44927">
    <property type="entry name" value="FK506-BINDING PROTEIN 15"/>
    <property type="match status" value="1"/>
</dbReference>
<comment type="caution">
    <text evidence="3">The sequence shown here is derived from an EMBL/GenBank/DDBJ whole genome shotgun (WGS) entry which is preliminary data.</text>
</comment>
<evidence type="ECO:0008006" key="5">
    <source>
        <dbReference type="Google" id="ProtNLM"/>
    </source>
</evidence>
<name>A0AAV8YT78_9CUCU</name>
<reference evidence="3" key="1">
    <citation type="journal article" date="2023" name="Insect Mol. Biol.">
        <title>Genome sequencing provides insights into the evolution of gene families encoding plant cell wall-degrading enzymes in longhorned beetles.</title>
        <authorList>
            <person name="Shin N.R."/>
            <person name="Okamura Y."/>
            <person name="Kirsch R."/>
            <person name="Pauchet Y."/>
        </authorList>
    </citation>
    <scope>NUCLEOTIDE SEQUENCE</scope>
    <source>
        <strain evidence="3">AMC_N1</strain>
    </source>
</reference>
<protein>
    <recommendedName>
        <fullName evidence="5">WH1 domain-containing protein</fullName>
    </recommendedName>
</protein>
<accession>A0AAV8YT78</accession>
<keyword evidence="1" id="KW-0175">Coiled coil</keyword>
<feature type="coiled-coil region" evidence="1">
    <location>
        <begin position="366"/>
        <end position="442"/>
    </location>
</feature>
<dbReference type="PANTHER" id="PTHR44927:SF1">
    <property type="entry name" value="FK506-BINDING PROTEIN 15"/>
    <property type="match status" value="1"/>
</dbReference>
<organism evidence="3 4">
    <name type="scientific">Aromia moschata</name>
    <dbReference type="NCBI Taxonomy" id="1265417"/>
    <lineage>
        <taxon>Eukaryota</taxon>
        <taxon>Metazoa</taxon>
        <taxon>Ecdysozoa</taxon>
        <taxon>Arthropoda</taxon>
        <taxon>Hexapoda</taxon>
        <taxon>Insecta</taxon>
        <taxon>Pterygota</taxon>
        <taxon>Neoptera</taxon>
        <taxon>Endopterygota</taxon>
        <taxon>Coleoptera</taxon>
        <taxon>Polyphaga</taxon>
        <taxon>Cucujiformia</taxon>
        <taxon>Chrysomeloidea</taxon>
        <taxon>Cerambycidae</taxon>
        <taxon>Cerambycinae</taxon>
        <taxon>Callichromatini</taxon>
        <taxon>Aromia</taxon>
    </lineage>
</organism>
<feature type="region of interest" description="Disordered" evidence="2">
    <location>
        <begin position="229"/>
        <end position="267"/>
    </location>
</feature>
<gene>
    <name evidence="3" type="ORF">NQ318_000417</name>
</gene>
<evidence type="ECO:0000256" key="1">
    <source>
        <dbReference type="SAM" id="Coils"/>
    </source>
</evidence>
<dbReference type="Proteomes" id="UP001162162">
    <property type="component" value="Unassembled WGS sequence"/>
</dbReference>
<proteinExistence type="predicted"/>
<evidence type="ECO:0000313" key="4">
    <source>
        <dbReference type="Proteomes" id="UP001162162"/>
    </source>
</evidence>
<dbReference type="AlphaFoldDB" id="A0AAV8YT78"/>
<sequence>MYNDSDEYDFNPASSAKLATLFGNTKIEDSFNASLTYTAPKQPKAKKEQDFQESQSVRSKPTTSVLLAKIVSLWKLEDKAYKMLGKHGLAVIGSIEHNLYEVIAYKEKNNILLRKKLTVHSVFIIKKDYFSTLYDNDNQNWLVKFENADDQTTFCQTIKKYGAKIIDKIEETLKNKDEIQANADKESKPELPASAMEVLEKEPEIHSDSSGSQKRATILSRMAKMGQQILPSPLVKNTSTDMSDSELDDTKDDQKVPPRKAKRAGHTEKVTIPKEEKLPQAVQHGYIETQMVPSQSYNFNPQNHNYPMHQPNVVSPVYYNQPMQYDGFTNFILTQNTELKMNLSQISAKLDCVLSQGNASSPKSEDANLKSKIKALELKSENLQNELEAYERRYSELERMYEELKGRIHQDTIENREHEAVIQDLRVEVVQLNEKIKENDDKISDTKKTRA</sequence>
<evidence type="ECO:0000256" key="2">
    <source>
        <dbReference type="SAM" id="MobiDB-lite"/>
    </source>
</evidence>
<evidence type="ECO:0000313" key="3">
    <source>
        <dbReference type="EMBL" id="KAJ8954986.1"/>
    </source>
</evidence>
<keyword evidence="4" id="KW-1185">Reference proteome</keyword>